<dbReference type="AlphaFoldDB" id="A0A0D3JLY9"/>
<feature type="compositionally biased region" description="Basic and acidic residues" evidence="1">
    <location>
        <begin position="251"/>
        <end position="260"/>
    </location>
</feature>
<dbReference type="HOGENOM" id="CLU_034334_1_1_1"/>
<evidence type="ECO:0000256" key="1">
    <source>
        <dbReference type="SAM" id="MobiDB-lite"/>
    </source>
</evidence>
<dbReference type="GeneID" id="17270070"/>
<dbReference type="InterPro" id="IPR026906">
    <property type="entry name" value="LRR_5"/>
</dbReference>
<reference evidence="2" key="2">
    <citation type="submission" date="2024-10" db="UniProtKB">
        <authorList>
            <consortium name="EnsemblProtists"/>
        </authorList>
    </citation>
    <scope>IDENTIFICATION</scope>
</reference>
<feature type="region of interest" description="Disordered" evidence="1">
    <location>
        <begin position="246"/>
        <end position="288"/>
    </location>
</feature>
<evidence type="ECO:0008006" key="4">
    <source>
        <dbReference type="Google" id="ProtNLM"/>
    </source>
</evidence>
<dbReference type="PaxDb" id="2903-EOD24524"/>
<proteinExistence type="predicted"/>
<dbReference type="InterPro" id="IPR053139">
    <property type="entry name" value="Surface_bspA-like"/>
</dbReference>
<organism evidence="2 3">
    <name type="scientific">Emiliania huxleyi (strain CCMP1516)</name>
    <dbReference type="NCBI Taxonomy" id="280463"/>
    <lineage>
        <taxon>Eukaryota</taxon>
        <taxon>Haptista</taxon>
        <taxon>Haptophyta</taxon>
        <taxon>Prymnesiophyceae</taxon>
        <taxon>Isochrysidales</taxon>
        <taxon>Noelaerhabdaceae</taxon>
        <taxon>Emiliania</taxon>
    </lineage>
</organism>
<dbReference type="SUPFAM" id="SSF52058">
    <property type="entry name" value="L domain-like"/>
    <property type="match status" value="1"/>
</dbReference>
<accession>A0A0D3JLY9</accession>
<dbReference type="RefSeq" id="XP_005776953.1">
    <property type="nucleotide sequence ID" value="XM_005776896.1"/>
</dbReference>
<sequence>MAQKKLTVGGRQITVTAAGHVSLPEGMTTVPRGAFRRHTSIVSVTCPRSLVAIDSEAFLGCASLTAIHLPSRLASIGDCAFFQCSALVRVAVPTTVKTVGAAAFLGCSSLASIQFHHPASLATIGAAAFLGCGSLTAVALPASTASLDTAAFAGCRALAKATFPPGITSVGFGSFRLTSLSQVALPTTAEIRDAFPASTAVNRIAPARMRAQDRLLFLYNGVLAYKRCRPGLVNWLERVQITQGAYGPDGAARKRDRDAFESDFGPSPRSDPPPPTPAAAISSEVSSL</sequence>
<feature type="compositionally biased region" description="Low complexity" evidence="1">
    <location>
        <begin position="278"/>
        <end position="288"/>
    </location>
</feature>
<dbReference type="PANTHER" id="PTHR45661">
    <property type="entry name" value="SURFACE ANTIGEN"/>
    <property type="match status" value="1"/>
</dbReference>
<dbReference type="Pfam" id="PF13306">
    <property type="entry name" value="LRR_5"/>
    <property type="match status" value="1"/>
</dbReference>
<protein>
    <recommendedName>
        <fullName evidence="4">Leucine-rich repeat domain-containing protein</fullName>
    </recommendedName>
</protein>
<evidence type="ECO:0000313" key="3">
    <source>
        <dbReference type="Proteomes" id="UP000013827"/>
    </source>
</evidence>
<dbReference type="KEGG" id="ehx:EMIHUDRAFT_64841"/>
<dbReference type="EnsemblProtists" id="EOD24524">
    <property type="protein sequence ID" value="EOD24524"/>
    <property type="gene ID" value="EMIHUDRAFT_64841"/>
</dbReference>
<keyword evidence="3" id="KW-1185">Reference proteome</keyword>
<name>A0A0D3JLY9_EMIH1</name>
<dbReference type="Gene3D" id="3.80.10.10">
    <property type="entry name" value="Ribonuclease Inhibitor"/>
    <property type="match status" value="1"/>
</dbReference>
<reference evidence="3" key="1">
    <citation type="journal article" date="2013" name="Nature">
        <title>Pan genome of the phytoplankton Emiliania underpins its global distribution.</title>
        <authorList>
            <person name="Read B.A."/>
            <person name="Kegel J."/>
            <person name="Klute M.J."/>
            <person name="Kuo A."/>
            <person name="Lefebvre S.C."/>
            <person name="Maumus F."/>
            <person name="Mayer C."/>
            <person name="Miller J."/>
            <person name="Monier A."/>
            <person name="Salamov A."/>
            <person name="Young J."/>
            <person name="Aguilar M."/>
            <person name="Claverie J.M."/>
            <person name="Frickenhaus S."/>
            <person name="Gonzalez K."/>
            <person name="Herman E.K."/>
            <person name="Lin Y.C."/>
            <person name="Napier J."/>
            <person name="Ogata H."/>
            <person name="Sarno A.F."/>
            <person name="Shmutz J."/>
            <person name="Schroeder D."/>
            <person name="de Vargas C."/>
            <person name="Verret F."/>
            <person name="von Dassow P."/>
            <person name="Valentin K."/>
            <person name="Van de Peer Y."/>
            <person name="Wheeler G."/>
            <person name="Dacks J.B."/>
            <person name="Delwiche C.F."/>
            <person name="Dyhrman S.T."/>
            <person name="Glockner G."/>
            <person name="John U."/>
            <person name="Richards T."/>
            <person name="Worden A.Z."/>
            <person name="Zhang X."/>
            <person name="Grigoriev I.V."/>
            <person name="Allen A.E."/>
            <person name="Bidle K."/>
            <person name="Borodovsky M."/>
            <person name="Bowler C."/>
            <person name="Brownlee C."/>
            <person name="Cock J.M."/>
            <person name="Elias M."/>
            <person name="Gladyshev V.N."/>
            <person name="Groth M."/>
            <person name="Guda C."/>
            <person name="Hadaegh A."/>
            <person name="Iglesias-Rodriguez M.D."/>
            <person name="Jenkins J."/>
            <person name="Jones B.M."/>
            <person name="Lawson T."/>
            <person name="Leese F."/>
            <person name="Lindquist E."/>
            <person name="Lobanov A."/>
            <person name="Lomsadze A."/>
            <person name="Malik S.B."/>
            <person name="Marsh M.E."/>
            <person name="Mackinder L."/>
            <person name="Mock T."/>
            <person name="Mueller-Roeber B."/>
            <person name="Pagarete A."/>
            <person name="Parker M."/>
            <person name="Probert I."/>
            <person name="Quesneville H."/>
            <person name="Raines C."/>
            <person name="Rensing S.A."/>
            <person name="Riano-Pachon D.M."/>
            <person name="Richier S."/>
            <person name="Rokitta S."/>
            <person name="Shiraiwa Y."/>
            <person name="Soanes D.M."/>
            <person name="van der Giezen M."/>
            <person name="Wahlund T.M."/>
            <person name="Williams B."/>
            <person name="Wilson W."/>
            <person name="Wolfe G."/>
            <person name="Wurch L.L."/>
        </authorList>
    </citation>
    <scope>NUCLEOTIDE SEQUENCE</scope>
</reference>
<dbReference type="InterPro" id="IPR032675">
    <property type="entry name" value="LRR_dom_sf"/>
</dbReference>
<dbReference type="PANTHER" id="PTHR45661:SF3">
    <property type="entry name" value="IG-LIKE DOMAIN-CONTAINING PROTEIN"/>
    <property type="match status" value="1"/>
</dbReference>
<evidence type="ECO:0000313" key="2">
    <source>
        <dbReference type="EnsemblProtists" id="EOD24524"/>
    </source>
</evidence>
<dbReference type="Proteomes" id="UP000013827">
    <property type="component" value="Unassembled WGS sequence"/>
</dbReference>